<dbReference type="GO" id="GO:0016887">
    <property type="term" value="F:ATP hydrolysis activity"/>
    <property type="evidence" value="ECO:0007669"/>
    <property type="project" value="InterPro"/>
</dbReference>
<dbReference type="FunFam" id="3.40.50.300:FF:000032">
    <property type="entry name" value="Export ABC transporter ATP-binding protein"/>
    <property type="match status" value="1"/>
</dbReference>
<keyword evidence="2" id="KW-0547">Nucleotide-binding</keyword>
<evidence type="ECO:0000256" key="2">
    <source>
        <dbReference type="ARBA" id="ARBA00022741"/>
    </source>
</evidence>
<keyword evidence="6" id="KW-1185">Reference proteome</keyword>
<dbReference type="PATRIC" id="fig|1705565.3.peg.5556"/>
<dbReference type="CDD" id="cd03255">
    <property type="entry name" value="ABC_MJ0796_LolCDE_FtsE"/>
    <property type="match status" value="1"/>
</dbReference>
<organism evidence="5 6">
    <name type="scientific">Paenibacillus solani</name>
    <dbReference type="NCBI Taxonomy" id="1705565"/>
    <lineage>
        <taxon>Bacteria</taxon>
        <taxon>Bacillati</taxon>
        <taxon>Bacillota</taxon>
        <taxon>Bacilli</taxon>
        <taxon>Bacillales</taxon>
        <taxon>Paenibacillaceae</taxon>
        <taxon>Paenibacillus</taxon>
    </lineage>
</organism>
<proteinExistence type="predicted"/>
<dbReference type="PROSITE" id="PS00211">
    <property type="entry name" value="ABC_TRANSPORTER_1"/>
    <property type="match status" value="1"/>
</dbReference>
<dbReference type="AlphaFoldDB" id="A0A0M1NJ89"/>
<dbReference type="OrthoDB" id="9791546at2"/>
<dbReference type="GO" id="GO:0022857">
    <property type="term" value="F:transmembrane transporter activity"/>
    <property type="evidence" value="ECO:0007669"/>
    <property type="project" value="TreeGrafter"/>
</dbReference>
<dbReference type="InterPro" id="IPR015854">
    <property type="entry name" value="ABC_transpr_LolD-like"/>
</dbReference>
<dbReference type="InterPro" id="IPR027417">
    <property type="entry name" value="P-loop_NTPase"/>
</dbReference>
<accession>A0A0M1NJ89</accession>
<dbReference type="SUPFAM" id="SSF52540">
    <property type="entry name" value="P-loop containing nucleoside triphosphate hydrolases"/>
    <property type="match status" value="1"/>
</dbReference>
<dbReference type="GO" id="GO:0098796">
    <property type="term" value="C:membrane protein complex"/>
    <property type="evidence" value="ECO:0007669"/>
    <property type="project" value="UniProtKB-ARBA"/>
</dbReference>
<dbReference type="GO" id="GO:0005524">
    <property type="term" value="F:ATP binding"/>
    <property type="evidence" value="ECO:0007669"/>
    <property type="project" value="UniProtKB-KW"/>
</dbReference>
<dbReference type="Proteomes" id="UP000036932">
    <property type="component" value="Unassembled WGS sequence"/>
</dbReference>
<comment type="caution">
    <text evidence="5">The sequence shown here is derived from an EMBL/GenBank/DDBJ whole genome shotgun (WGS) entry which is preliminary data.</text>
</comment>
<evidence type="ECO:0000259" key="4">
    <source>
        <dbReference type="PROSITE" id="PS50893"/>
    </source>
</evidence>
<dbReference type="InterPro" id="IPR003439">
    <property type="entry name" value="ABC_transporter-like_ATP-bd"/>
</dbReference>
<gene>
    <name evidence="5" type="ORF">AM231_18070</name>
</gene>
<dbReference type="EMBL" id="LIUT01000003">
    <property type="protein sequence ID" value="KOR82251.1"/>
    <property type="molecule type" value="Genomic_DNA"/>
</dbReference>
<reference evidence="6" key="1">
    <citation type="submission" date="2015-08" db="EMBL/GenBank/DDBJ databases">
        <title>Genome sequencing project for genomic taxonomy and phylogenomics of Bacillus-like bacteria.</title>
        <authorList>
            <person name="Liu B."/>
            <person name="Wang J."/>
            <person name="Zhu Y."/>
            <person name="Liu G."/>
            <person name="Chen Q."/>
            <person name="Chen Z."/>
            <person name="Lan J."/>
            <person name="Che J."/>
            <person name="Ge C."/>
            <person name="Shi H."/>
            <person name="Pan Z."/>
            <person name="Liu X."/>
        </authorList>
    </citation>
    <scope>NUCLEOTIDE SEQUENCE [LARGE SCALE GENOMIC DNA]</scope>
    <source>
        <strain evidence="6">FJAT-22460</strain>
    </source>
</reference>
<dbReference type="RefSeq" id="WP_054403907.1">
    <property type="nucleotide sequence ID" value="NZ_LIUT01000003.1"/>
</dbReference>
<dbReference type="SMART" id="SM00382">
    <property type="entry name" value="AAA"/>
    <property type="match status" value="1"/>
</dbReference>
<dbReference type="PANTHER" id="PTHR24220">
    <property type="entry name" value="IMPORT ATP-BINDING PROTEIN"/>
    <property type="match status" value="1"/>
</dbReference>
<dbReference type="InterPro" id="IPR017871">
    <property type="entry name" value="ABC_transporter-like_CS"/>
</dbReference>
<dbReference type="Pfam" id="PF00005">
    <property type="entry name" value="ABC_tran"/>
    <property type="match status" value="1"/>
</dbReference>
<evidence type="ECO:0000256" key="3">
    <source>
        <dbReference type="ARBA" id="ARBA00022840"/>
    </source>
</evidence>
<feature type="domain" description="ABC transporter" evidence="4">
    <location>
        <begin position="7"/>
        <end position="247"/>
    </location>
</feature>
<dbReference type="PROSITE" id="PS50893">
    <property type="entry name" value="ABC_TRANSPORTER_2"/>
    <property type="match status" value="1"/>
</dbReference>
<dbReference type="GO" id="GO:0005886">
    <property type="term" value="C:plasma membrane"/>
    <property type="evidence" value="ECO:0007669"/>
    <property type="project" value="TreeGrafter"/>
</dbReference>
<keyword evidence="3 5" id="KW-0067">ATP-binding</keyword>
<evidence type="ECO:0000313" key="5">
    <source>
        <dbReference type="EMBL" id="KOR82251.1"/>
    </source>
</evidence>
<name>A0A0M1NJ89_9BACL</name>
<dbReference type="InterPro" id="IPR003593">
    <property type="entry name" value="AAA+_ATPase"/>
</dbReference>
<evidence type="ECO:0000256" key="1">
    <source>
        <dbReference type="ARBA" id="ARBA00022448"/>
    </source>
</evidence>
<protein>
    <submittedName>
        <fullName evidence="5">ABC transporter ATP-binding protein</fullName>
    </submittedName>
</protein>
<keyword evidence="1" id="KW-0813">Transport</keyword>
<evidence type="ECO:0000313" key="6">
    <source>
        <dbReference type="Proteomes" id="UP000036932"/>
    </source>
</evidence>
<sequence length="252" mass="27899">MNQKSLLSVRNIHKTYDGDGFKVQALKDVSFGLAEGELVAIMGTSGSGKSTLLNIISSLDTPSSGTIELKGKVMDNIFVEPHATHYRRENIGFVFQSFHLLNDLSVEENMAIPLILQGASEAEIQHKVQDMLTLLGLASWRKKRPVQLSGGQQQRVAIGRALITNPPLLLADEPTGNLDYNTSKEILEALVEMRGAFNQSMIIVTHDPNVAVYADRVLFFHDGQIVDQYESSGERKMDPILNIFKKMMELSA</sequence>
<dbReference type="Gene3D" id="3.40.50.300">
    <property type="entry name" value="P-loop containing nucleotide triphosphate hydrolases"/>
    <property type="match status" value="1"/>
</dbReference>
<dbReference type="InterPro" id="IPR017911">
    <property type="entry name" value="MacB-like_ATP-bd"/>
</dbReference>